<sequence length="551" mass="62645">MDNLFEKFFTKMTENRQRQFFHQSHPQKGGTLKALLIVMVVFLVVEYFVLIPINLRSPDFIFFLSIELVIFIALRFLFLASFDKANKIMSAIVALLLVYVFAGQLISSPVFFASSYQKQLNVDKNADFYKDNPKVDFQSIPVVDKESAERLGDRKMGEIVDYVSQFEVDNDYVQINYQDKPFRVTTISYSDLIKWFTNHREGLPAYIRVDMVTQESEVVRLEEGMKYSHSDLFFRNIDRHLRIHYPTKMFESPSFEIDDNGHPYWVAPTYTYKIGLFGGKDITGAVLVDAVSGECQYYAIEDVPTWIDRVYPSELLLEQLNNWGKYTHGFFNTIFSQKGVLKPTDGYNYIALNDDVYLYTGLTSVSNDASNVGFALINMRTKEAKYYAISGAEEFSAMSSAEGKVTDLKYTATFPILINAGGEPTYFMSLKDSAGLVKKYAFVSVENYQIVSVGDSVAEAEKAYYALLKDNGKTQVDYDNSELSSVITEIHEVVVNGNSQYYFQLKDSQKIFIAPVSLNAQLPFLKAGDTVTIEYIDDESTSQTVSAITVK</sequence>
<accession>A0A1Y4T075</accession>
<reference evidence="2 3" key="1">
    <citation type="journal article" date="2018" name="BMC Genomics">
        <title>Whole genome sequencing and function prediction of 133 gut anaerobes isolated from chicken caecum in pure cultures.</title>
        <authorList>
            <person name="Medvecky M."/>
            <person name="Cejkova D."/>
            <person name="Polansky O."/>
            <person name="Karasova D."/>
            <person name="Kubasova T."/>
            <person name="Cizek A."/>
            <person name="Rychlik I."/>
        </authorList>
    </citation>
    <scope>NUCLEOTIDE SEQUENCE [LARGE SCALE GENOMIC DNA]</scope>
    <source>
        <strain evidence="2 3">An13</strain>
    </source>
</reference>
<keyword evidence="1" id="KW-0472">Membrane</keyword>
<evidence type="ECO:0008006" key="4">
    <source>
        <dbReference type="Google" id="ProtNLM"/>
    </source>
</evidence>
<dbReference type="Proteomes" id="UP000195305">
    <property type="component" value="Unassembled WGS sequence"/>
</dbReference>
<keyword evidence="3" id="KW-1185">Reference proteome</keyword>
<feature type="transmembrane region" description="Helical" evidence="1">
    <location>
        <begin position="92"/>
        <end position="112"/>
    </location>
</feature>
<dbReference type="EMBL" id="NFLJ01000007">
    <property type="protein sequence ID" value="OUQ35568.1"/>
    <property type="molecule type" value="Genomic_DNA"/>
</dbReference>
<dbReference type="OrthoDB" id="3169575at2"/>
<proteinExistence type="predicted"/>
<dbReference type="AlphaFoldDB" id="A0A1Y4T075"/>
<gene>
    <name evidence="2" type="ORF">B5E75_03425</name>
</gene>
<feature type="transmembrane region" description="Helical" evidence="1">
    <location>
        <begin position="60"/>
        <end position="80"/>
    </location>
</feature>
<evidence type="ECO:0000313" key="2">
    <source>
        <dbReference type="EMBL" id="OUQ35568.1"/>
    </source>
</evidence>
<evidence type="ECO:0000256" key="1">
    <source>
        <dbReference type="SAM" id="Phobius"/>
    </source>
</evidence>
<comment type="caution">
    <text evidence="2">The sequence shown here is derived from an EMBL/GenBank/DDBJ whole genome shotgun (WGS) entry which is preliminary data.</text>
</comment>
<dbReference type="RefSeq" id="WP_087357383.1">
    <property type="nucleotide sequence ID" value="NZ_AP031415.1"/>
</dbReference>
<keyword evidence="1" id="KW-0812">Transmembrane</keyword>
<name>A0A1Y4T075_9FIRM</name>
<evidence type="ECO:0000313" key="3">
    <source>
        <dbReference type="Proteomes" id="UP000195305"/>
    </source>
</evidence>
<keyword evidence="1" id="KW-1133">Transmembrane helix</keyword>
<protein>
    <recommendedName>
        <fullName evidence="4">CvpA family protein</fullName>
    </recommendedName>
</protein>
<organism evidence="2 3">
    <name type="scientific">Massilimicrobiota timonensis</name>
    <dbReference type="NCBI Taxonomy" id="1776392"/>
    <lineage>
        <taxon>Bacteria</taxon>
        <taxon>Bacillati</taxon>
        <taxon>Bacillota</taxon>
        <taxon>Erysipelotrichia</taxon>
        <taxon>Erysipelotrichales</taxon>
        <taxon>Erysipelotrichaceae</taxon>
        <taxon>Massilimicrobiota</taxon>
    </lineage>
</organism>
<feature type="transmembrane region" description="Helical" evidence="1">
    <location>
        <begin position="34"/>
        <end position="54"/>
    </location>
</feature>